<dbReference type="EMBL" id="OB734296">
    <property type="protein sequence ID" value="CAD7239628.1"/>
    <property type="molecule type" value="Genomic_DNA"/>
</dbReference>
<dbReference type="OrthoDB" id="5920504at2759"/>
<dbReference type="AlphaFoldDB" id="A0A7R8ZWM6"/>
<dbReference type="InterPro" id="IPR013785">
    <property type="entry name" value="Aldolase_TIM"/>
</dbReference>
<dbReference type="GO" id="GO:0009098">
    <property type="term" value="P:L-leucine biosynthetic process"/>
    <property type="evidence" value="ECO:0007669"/>
    <property type="project" value="TreeGrafter"/>
</dbReference>
<reference evidence="1" key="1">
    <citation type="submission" date="2020-11" db="EMBL/GenBank/DDBJ databases">
        <authorList>
            <person name="Tran Van P."/>
        </authorList>
    </citation>
    <scope>NUCLEOTIDE SEQUENCE</scope>
</reference>
<evidence type="ECO:0000313" key="1">
    <source>
        <dbReference type="EMBL" id="CAD7239628.1"/>
    </source>
</evidence>
<organism evidence="1">
    <name type="scientific">Cyprideis torosa</name>
    <dbReference type="NCBI Taxonomy" id="163714"/>
    <lineage>
        <taxon>Eukaryota</taxon>
        <taxon>Metazoa</taxon>
        <taxon>Ecdysozoa</taxon>
        <taxon>Arthropoda</taxon>
        <taxon>Crustacea</taxon>
        <taxon>Oligostraca</taxon>
        <taxon>Ostracoda</taxon>
        <taxon>Podocopa</taxon>
        <taxon>Podocopida</taxon>
        <taxon>Cytherocopina</taxon>
        <taxon>Cytheroidea</taxon>
        <taxon>Cytherideidae</taxon>
        <taxon>Cyprideis</taxon>
    </lineage>
</organism>
<dbReference type="Gene3D" id="3.20.20.70">
    <property type="entry name" value="Aldolase class I"/>
    <property type="match status" value="1"/>
</dbReference>
<dbReference type="GO" id="GO:0003852">
    <property type="term" value="F:2-isopropylmalate synthase activity"/>
    <property type="evidence" value="ECO:0007669"/>
    <property type="project" value="TreeGrafter"/>
</dbReference>
<sequence length="148" mass="15316">MSHTASPHKILEHAGLMHDYGANCIYIADSAGHMLPENVAERISILRDAFPESIEIGFHGHNNLGMSVANSLAAVEAGATRIDGSVAGFGAGAGNTPLEVLAAVCEMQGVETGVDLAALINAAETVAVPMMGNHLPRIDRDALTLGYA</sequence>
<dbReference type="Pfam" id="PF00682">
    <property type="entry name" value="HMGL-like"/>
    <property type="match status" value="1"/>
</dbReference>
<dbReference type="InterPro" id="IPR050073">
    <property type="entry name" value="2-IPM_HCS-like"/>
</dbReference>
<gene>
    <name evidence="1" type="ORF">CTOB1V02_LOCUS17443</name>
</gene>
<protein>
    <submittedName>
        <fullName evidence="1">Uncharacterized protein</fullName>
    </submittedName>
</protein>
<name>A0A7R8ZWM6_9CRUS</name>
<proteinExistence type="predicted"/>
<dbReference type="PANTHER" id="PTHR10277">
    <property type="entry name" value="HOMOCITRATE SYNTHASE-RELATED"/>
    <property type="match status" value="1"/>
</dbReference>
<feature type="non-terminal residue" evidence="1">
    <location>
        <position position="148"/>
    </location>
</feature>
<dbReference type="InterPro" id="IPR000891">
    <property type="entry name" value="PYR_CT"/>
</dbReference>
<dbReference type="PROSITE" id="PS50991">
    <property type="entry name" value="PYR_CT"/>
    <property type="match status" value="1"/>
</dbReference>
<dbReference type="PANTHER" id="PTHR10277:SF9">
    <property type="entry name" value="2-ISOPROPYLMALATE SYNTHASE 1, CHLOROPLASTIC-RELATED"/>
    <property type="match status" value="1"/>
</dbReference>
<dbReference type="SUPFAM" id="SSF51569">
    <property type="entry name" value="Aldolase"/>
    <property type="match status" value="1"/>
</dbReference>
<accession>A0A7R8ZWM6</accession>